<gene>
    <name evidence="2" type="ordered locus">Tpen_1008</name>
</gene>
<dbReference type="EnsemblBacteria" id="ABL78408">
    <property type="protein sequence ID" value="ABL78408"/>
    <property type="gene ID" value="Tpen_1008"/>
</dbReference>
<feature type="domain" description="Polymerase beta nucleotidyltransferase" evidence="1">
    <location>
        <begin position="21"/>
        <end position="101"/>
    </location>
</feature>
<dbReference type="Pfam" id="PF18765">
    <property type="entry name" value="Polbeta"/>
    <property type="match status" value="1"/>
</dbReference>
<dbReference type="STRING" id="368408.Tpen_1008"/>
<dbReference type="EMBL" id="CP000505">
    <property type="protein sequence ID" value="ABL78408.1"/>
    <property type="molecule type" value="Genomic_DNA"/>
</dbReference>
<dbReference type="InterPro" id="IPR043519">
    <property type="entry name" value="NT_sf"/>
</dbReference>
<dbReference type="InterPro" id="IPR041633">
    <property type="entry name" value="Polbeta"/>
</dbReference>
<dbReference type="AlphaFoldDB" id="A1RYX8"/>
<dbReference type="SUPFAM" id="SSF81301">
    <property type="entry name" value="Nucleotidyltransferase"/>
    <property type="match status" value="1"/>
</dbReference>
<sequence length="281" mass="30726">MVIGIVESIQSALLSMLGDRLAGVVLFGSAARREDFTPLSDINVAVITNGKVPPEERVAIAEALGTDFSVVVLSVEELKQLASNGEFLAHEILRGGKILYADTSLYEALNFSPPVTSRTREFLERHALACVGLSLENYFAGRFHYALNYAYRGLRSAARCVSARDGELCFSDSEVAEALRRRGFEEAAEVYGRLRRGRFLGVGKGDLYQLLLSAYKQVFRVLGLGEPDFEGLVSRVEKTFVYVSEVKLTAERGRVKAEVAGVGAGGREERLEEPLVLAAEV</sequence>
<dbReference type="CDD" id="cd05403">
    <property type="entry name" value="NT_KNTase_like"/>
    <property type="match status" value="1"/>
</dbReference>
<dbReference type="KEGG" id="tpe:Tpen_1008"/>
<evidence type="ECO:0000313" key="2">
    <source>
        <dbReference type="EMBL" id="ABL78408.1"/>
    </source>
</evidence>
<dbReference type="eggNOG" id="arCOG01211">
    <property type="taxonomic scope" value="Archaea"/>
</dbReference>
<protein>
    <submittedName>
        <fullName evidence="2">DNA polymerase, beta domain protein region</fullName>
    </submittedName>
</protein>
<name>A1RYX8_THEPD</name>
<dbReference type="Proteomes" id="UP000000641">
    <property type="component" value="Chromosome"/>
</dbReference>
<evidence type="ECO:0000313" key="3">
    <source>
        <dbReference type="Proteomes" id="UP000000641"/>
    </source>
</evidence>
<proteinExistence type="predicted"/>
<keyword evidence="3" id="KW-1185">Reference proteome</keyword>
<reference evidence="3" key="1">
    <citation type="journal article" date="2008" name="J. Bacteriol.">
        <title>Genome sequence of Thermofilum pendens reveals an exceptional loss of biosynthetic pathways without genome reduction.</title>
        <authorList>
            <person name="Anderson I."/>
            <person name="Rodriguez J."/>
            <person name="Susanti D."/>
            <person name="Porat I."/>
            <person name="Reich C."/>
            <person name="Ulrich L.E."/>
            <person name="Elkins J.G."/>
            <person name="Mavromatis K."/>
            <person name="Lykidis A."/>
            <person name="Kim E."/>
            <person name="Thompson L.S."/>
            <person name="Nolan M."/>
            <person name="Land M."/>
            <person name="Copeland A."/>
            <person name="Lapidus A."/>
            <person name="Lucas S."/>
            <person name="Detter C."/>
            <person name="Zhulin I.B."/>
            <person name="Olsen G.J."/>
            <person name="Whitman W."/>
            <person name="Mukhopadhyay B."/>
            <person name="Bristow J."/>
            <person name="Kyrpides N."/>
        </authorList>
    </citation>
    <scope>NUCLEOTIDE SEQUENCE [LARGE SCALE GENOMIC DNA]</scope>
    <source>
        <strain evidence="3">DSM 2475 / Hrk 5</strain>
    </source>
</reference>
<evidence type="ECO:0000259" key="1">
    <source>
        <dbReference type="Pfam" id="PF18765"/>
    </source>
</evidence>
<organism evidence="2 3">
    <name type="scientific">Thermofilum pendens (strain DSM 2475 / Hrk 5)</name>
    <dbReference type="NCBI Taxonomy" id="368408"/>
    <lineage>
        <taxon>Archaea</taxon>
        <taxon>Thermoproteota</taxon>
        <taxon>Thermoprotei</taxon>
        <taxon>Thermofilales</taxon>
        <taxon>Thermofilaceae</taxon>
        <taxon>Thermofilum</taxon>
    </lineage>
</organism>
<dbReference type="Gene3D" id="3.30.460.10">
    <property type="entry name" value="Beta Polymerase, domain 2"/>
    <property type="match status" value="1"/>
</dbReference>
<accession>A1RYX8</accession>
<dbReference type="HOGENOM" id="CLU_989091_0_0_2"/>